<evidence type="ECO:0000313" key="3">
    <source>
        <dbReference type="Proteomes" id="UP000240009"/>
    </source>
</evidence>
<dbReference type="InterPro" id="IPR056108">
    <property type="entry name" value="DUF7691"/>
</dbReference>
<proteinExistence type="predicted"/>
<gene>
    <name evidence="2" type="ORF">C5Y96_05100</name>
</gene>
<reference evidence="2 3" key="1">
    <citation type="submission" date="2018-02" db="EMBL/GenBank/DDBJ databases">
        <title>Comparative genomes isolates from brazilian mangrove.</title>
        <authorList>
            <person name="Araujo J.E."/>
            <person name="Taketani R.G."/>
            <person name="Silva M.C.P."/>
            <person name="Loureco M.V."/>
            <person name="Andreote F.D."/>
        </authorList>
    </citation>
    <scope>NUCLEOTIDE SEQUENCE [LARGE SCALE GENOMIC DNA]</scope>
    <source>
        <strain evidence="2 3">HEX-2 MGV</strain>
    </source>
</reference>
<comment type="caution">
    <text evidence="2">The sequence shown here is derived from an EMBL/GenBank/DDBJ whole genome shotgun (WGS) entry which is preliminary data.</text>
</comment>
<name>A0A2S8G472_9BACT</name>
<organism evidence="2 3">
    <name type="scientific">Blastopirellula marina</name>
    <dbReference type="NCBI Taxonomy" id="124"/>
    <lineage>
        <taxon>Bacteria</taxon>
        <taxon>Pseudomonadati</taxon>
        <taxon>Planctomycetota</taxon>
        <taxon>Planctomycetia</taxon>
        <taxon>Pirellulales</taxon>
        <taxon>Pirellulaceae</taxon>
        <taxon>Blastopirellula</taxon>
    </lineage>
</organism>
<accession>A0A2S8G472</accession>
<dbReference type="RefSeq" id="WP_105350539.1">
    <property type="nucleotide sequence ID" value="NZ_PUIA01000016.1"/>
</dbReference>
<dbReference type="Pfam" id="PF24740">
    <property type="entry name" value="DUF7691"/>
    <property type="match status" value="1"/>
</dbReference>
<dbReference type="OrthoDB" id="3476150at2"/>
<feature type="domain" description="DUF7691" evidence="1">
    <location>
        <begin position="1"/>
        <end position="187"/>
    </location>
</feature>
<evidence type="ECO:0000259" key="1">
    <source>
        <dbReference type="Pfam" id="PF24740"/>
    </source>
</evidence>
<dbReference type="EMBL" id="PUIA01000016">
    <property type="protein sequence ID" value="PQO39237.1"/>
    <property type="molecule type" value="Genomic_DNA"/>
</dbReference>
<protein>
    <recommendedName>
        <fullName evidence="1">DUF7691 domain-containing protein</fullName>
    </recommendedName>
</protein>
<sequence length="187" mass="21208">MSYCHMFYAVDLDQLRRIAGSQDRELYDRIAAECDSLDGAEKSALKRIIQGRCEHKEGDEYLYGYALKALCEHIGEMIGDDVAAIRDHPYQSKLIANGPPIDIPYTTDDFPEIGYLAPDQLQQEYDLATKTRPKAKWTLVGFMLRKLSGGVIGREPNAEEIAEDMQAYAETLKECLDKQRGLVSFRH</sequence>
<evidence type="ECO:0000313" key="2">
    <source>
        <dbReference type="EMBL" id="PQO39237.1"/>
    </source>
</evidence>
<dbReference type="AlphaFoldDB" id="A0A2S8G472"/>
<dbReference type="Proteomes" id="UP000240009">
    <property type="component" value="Unassembled WGS sequence"/>
</dbReference>